<dbReference type="AlphaFoldDB" id="A0A1T5JWR2"/>
<dbReference type="PANTHER" id="PTHR34322">
    <property type="entry name" value="TRANSPOSASE, Y1_TNP DOMAIN-CONTAINING"/>
    <property type="match status" value="1"/>
</dbReference>
<dbReference type="InterPro" id="IPR036515">
    <property type="entry name" value="Transposase_17_sf"/>
</dbReference>
<dbReference type="GO" id="GO:0003677">
    <property type="term" value="F:DNA binding"/>
    <property type="evidence" value="ECO:0007669"/>
    <property type="project" value="InterPro"/>
</dbReference>
<dbReference type="EMBL" id="FUZT01000003">
    <property type="protein sequence ID" value="SKC55845.1"/>
    <property type="molecule type" value="Genomic_DNA"/>
</dbReference>
<name>A0A1T5JWR2_9FIRM</name>
<keyword evidence="3" id="KW-1185">Reference proteome</keyword>
<accession>A0A1T5JWR2</accession>
<reference evidence="3" key="1">
    <citation type="submission" date="2017-02" db="EMBL/GenBank/DDBJ databases">
        <authorList>
            <person name="Varghese N."/>
            <person name="Submissions S."/>
        </authorList>
    </citation>
    <scope>NUCLEOTIDE SEQUENCE [LARGE SCALE GENOMIC DNA]</scope>
    <source>
        <strain evidence="3">M1</strain>
    </source>
</reference>
<dbReference type="STRING" id="36842.SAMN02194393_01410"/>
<dbReference type="GO" id="GO:0004803">
    <property type="term" value="F:transposase activity"/>
    <property type="evidence" value="ECO:0007669"/>
    <property type="project" value="InterPro"/>
</dbReference>
<evidence type="ECO:0000313" key="2">
    <source>
        <dbReference type="EMBL" id="SKC55845.1"/>
    </source>
</evidence>
<dbReference type="PANTHER" id="PTHR34322:SF2">
    <property type="entry name" value="TRANSPOSASE IS200-LIKE DOMAIN-CONTAINING PROTEIN"/>
    <property type="match status" value="1"/>
</dbReference>
<dbReference type="Proteomes" id="UP000190285">
    <property type="component" value="Unassembled WGS sequence"/>
</dbReference>
<protein>
    <submittedName>
        <fullName evidence="2">REP element-mobilizing transposase RayT</fullName>
    </submittedName>
</protein>
<dbReference type="Pfam" id="PF01797">
    <property type="entry name" value="Y1_Tnp"/>
    <property type="match status" value="1"/>
</dbReference>
<evidence type="ECO:0000313" key="3">
    <source>
        <dbReference type="Proteomes" id="UP000190285"/>
    </source>
</evidence>
<dbReference type="OrthoDB" id="9788881at2"/>
<feature type="domain" description="Transposase IS200-like" evidence="1">
    <location>
        <begin position="9"/>
        <end position="123"/>
    </location>
</feature>
<dbReference type="GO" id="GO:0006313">
    <property type="term" value="P:DNA transposition"/>
    <property type="evidence" value="ECO:0007669"/>
    <property type="project" value="InterPro"/>
</dbReference>
<dbReference type="Gene3D" id="3.30.70.1290">
    <property type="entry name" value="Transposase IS200-like"/>
    <property type="match status" value="1"/>
</dbReference>
<dbReference type="RefSeq" id="WP_079490418.1">
    <property type="nucleotide sequence ID" value="NZ_FUZT01000003.1"/>
</dbReference>
<sequence length="253" mass="30617">MPRTARKKSKTGIYHIILRGINRQSIFENDEDKERLLETLIRYKEKCQYKIYAYCFMDNHFHLLLKEDKEPLEQIMRRIGGSYVYWYNKKYERIGHLFQDRFKSEPVETDSYFLTVIRYIHQNPLKAGITRNIEEYKWSSSREYLRTPKIVDKNDVLKIFDKDAVKALELFIKFHNKFNDDKCLDIKEKKKRISDDELRQIIKNKFNIEAWTLHKESKEKRKIMLKKLLKIEGVSTRQLARVTGVSTNIIWKL</sequence>
<gene>
    <name evidence="2" type="ORF">SAMN02194393_01410</name>
</gene>
<organism evidence="2 3">
    <name type="scientific">Maledivibacter halophilus</name>
    <dbReference type="NCBI Taxonomy" id="36842"/>
    <lineage>
        <taxon>Bacteria</taxon>
        <taxon>Bacillati</taxon>
        <taxon>Bacillota</taxon>
        <taxon>Clostridia</taxon>
        <taxon>Peptostreptococcales</taxon>
        <taxon>Caminicellaceae</taxon>
        <taxon>Maledivibacter</taxon>
    </lineage>
</organism>
<dbReference type="SUPFAM" id="SSF143422">
    <property type="entry name" value="Transposase IS200-like"/>
    <property type="match status" value="1"/>
</dbReference>
<dbReference type="SMART" id="SM01321">
    <property type="entry name" value="Y1_Tnp"/>
    <property type="match status" value="1"/>
</dbReference>
<dbReference type="InterPro" id="IPR002686">
    <property type="entry name" value="Transposase_17"/>
</dbReference>
<evidence type="ECO:0000259" key="1">
    <source>
        <dbReference type="SMART" id="SM01321"/>
    </source>
</evidence>
<proteinExistence type="predicted"/>